<feature type="domain" description="LIM zinc-binding" evidence="20">
    <location>
        <begin position="786"/>
        <end position="850"/>
    </location>
</feature>
<feature type="compositionally biased region" description="Acidic residues" evidence="18">
    <location>
        <begin position="2019"/>
        <end position="2031"/>
    </location>
</feature>
<dbReference type="Pfam" id="PF01494">
    <property type="entry name" value="FAD_binding_3"/>
    <property type="match status" value="1"/>
</dbReference>
<evidence type="ECO:0000256" key="4">
    <source>
        <dbReference type="ARBA" id="ARBA00012709"/>
    </source>
</evidence>
<keyword evidence="11" id="KW-0560">Oxidoreductase</keyword>
<dbReference type="InterPro" id="IPR057494">
    <property type="entry name" value="Rossman_Mical"/>
</dbReference>
<evidence type="ECO:0000313" key="23">
    <source>
        <dbReference type="Proteomes" id="UP000549394"/>
    </source>
</evidence>
<feature type="compositionally biased region" description="Basic and acidic residues" evidence="18">
    <location>
        <begin position="1248"/>
        <end position="1258"/>
    </location>
</feature>
<feature type="compositionally biased region" description="Basic and acidic residues" evidence="18">
    <location>
        <begin position="1853"/>
        <end position="1882"/>
    </location>
</feature>
<feature type="compositionally biased region" description="Low complexity" evidence="18">
    <location>
        <begin position="1892"/>
        <end position="1905"/>
    </location>
</feature>
<dbReference type="GO" id="GO:0046872">
    <property type="term" value="F:metal ion binding"/>
    <property type="evidence" value="ECO:0007669"/>
    <property type="project" value="UniProtKB-KW"/>
</dbReference>
<evidence type="ECO:0000256" key="11">
    <source>
        <dbReference type="ARBA" id="ARBA00023002"/>
    </source>
</evidence>
<evidence type="ECO:0000256" key="1">
    <source>
        <dbReference type="ARBA" id="ARBA00001974"/>
    </source>
</evidence>
<keyword evidence="23" id="KW-1185">Reference proteome</keyword>
<feature type="compositionally biased region" description="Basic and acidic residues" evidence="18">
    <location>
        <begin position="1640"/>
        <end position="1653"/>
    </location>
</feature>
<keyword evidence="13 16" id="KW-0440">LIM domain</keyword>
<evidence type="ECO:0000256" key="6">
    <source>
        <dbReference type="ARBA" id="ARBA00022630"/>
    </source>
</evidence>
<comment type="caution">
    <text evidence="22">The sequence shown here is derived from an EMBL/GenBank/DDBJ whole genome shotgun (WGS) entry which is preliminary data.</text>
</comment>
<evidence type="ECO:0000256" key="13">
    <source>
        <dbReference type="ARBA" id="ARBA00023038"/>
    </source>
</evidence>
<dbReference type="SMART" id="SM01203">
    <property type="entry name" value="DUF3585"/>
    <property type="match status" value="1"/>
</dbReference>
<dbReference type="SUPFAM" id="SSF51905">
    <property type="entry name" value="FAD/NAD(P)-binding domain"/>
    <property type="match status" value="1"/>
</dbReference>
<evidence type="ECO:0000256" key="18">
    <source>
        <dbReference type="SAM" id="MobiDB-lite"/>
    </source>
</evidence>
<dbReference type="InterPro" id="IPR036872">
    <property type="entry name" value="CH_dom_sf"/>
</dbReference>
<keyword evidence="10" id="KW-0521">NADP</keyword>
<feature type="compositionally biased region" description="Basic and acidic residues" evidence="18">
    <location>
        <begin position="1800"/>
        <end position="1831"/>
    </location>
</feature>
<dbReference type="InterPro" id="IPR036188">
    <property type="entry name" value="FAD/NAD-bd_sf"/>
</dbReference>
<dbReference type="Pfam" id="PF25413">
    <property type="entry name" value="Rossman_Mical"/>
    <property type="match status" value="1"/>
</dbReference>
<comment type="catalytic activity">
    <reaction evidence="15">
        <text>L-methionyl-[F-actin] + NADPH + O2 + H(+) = L-methionyl-(R)-S-oxide-[F-actin] + NADP(+) + H2O</text>
        <dbReference type="Rhea" id="RHEA:51308"/>
        <dbReference type="Rhea" id="RHEA-COMP:12953"/>
        <dbReference type="Rhea" id="RHEA-COMP:12956"/>
        <dbReference type="ChEBI" id="CHEBI:15377"/>
        <dbReference type="ChEBI" id="CHEBI:15378"/>
        <dbReference type="ChEBI" id="CHEBI:15379"/>
        <dbReference type="ChEBI" id="CHEBI:16044"/>
        <dbReference type="ChEBI" id="CHEBI:45764"/>
        <dbReference type="ChEBI" id="CHEBI:57783"/>
        <dbReference type="ChEBI" id="CHEBI:58349"/>
        <dbReference type="EC" id="1.14.13.225"/>
    </reaction>
</comment>
<keyword evidence="17" id="KW-0175">Coiled coil</keyword>
<dbReference type="PROSITE" id="PS51848">
    <property type="entry name" value="BMERB"/>
    <property type="match status" value="1"/>
</dbReference>
<dbReference type="GO" id="GO:0071949">
    <property type="term" value="F:FAD binding"/>
    <property type="evidence" value="ECO:0007669"/>
    <property type="project" value="InterPro"/>
</dbReference>
<sequence length="2229" mass="256762">MEEMTVAEVMKLWQENDQKQPEMTSARHNFIPYTVGTRIFQYNSAQPTSNVQVLFDQFCAANTFQQIIKTFQQVCDEVNLTPGGGIAFYKNLRNRVTSWRAKALWTKLDKRASHPDYKKGQAAANTTVLIVGGGPCGLRTAIETLLLGAKVVVLEKRDRFSRNNVLHLWPFVINDLKALGAKKFFGKFCAGSIDHISIRTLQCVLLKVALIFGVEIHPSVTFNDLVEPVNSKEGWRADVTPSNHHVTKLHFDVLVGADGSRNTVKGFEKKEFRGKLAVAITANFINRNTSSEAQAPEIGGVAFIFNQKFFRDLYARSGIDLENIVYYKDETHYFVMTAKKHSLLAKGVLIHDYDDPGKLLYKENVCEEALVDYAREAATVSTEGQLEPLEFAHNRYGRADVSIFDFTSMYQAVHASKVRERQGHKILMCLVGDSLLEPFWPTGSGCPRGFLGAMDTAWMIKNWASQKMTPLEVIAERESVYQLLSQTTAENLFKTYNNYSIDPSTRYPNLDLNFFKPNQIQQYYDGTDKKYLNQIVKMAEEKSKLYEMEQKYKYLLIWLQRNVNGYRSDILVKDLLNSWKDGLALSAFVHKYKPELIKFEELGRESVERNWEISTKIIEKEFGVLWPYDDCYMPSLDGQFPKYLLDIFDAVMKQGLQPAKIRRASIDGEKKHPLSFKKFQKKRNRRCLSFTMWASSLRYRGYYINNSDSEEEPPIHKKRPAIDKKRTEDLKRLRDGVPPVGTRGQNKVSALATNLMHQWGYGSVDVVDEITSSGKNEFTVSVTSPDICYFCNEPVYLVEKMRAEDVYFHRSCFKCYYCGSSLRVGQYNYKTVNEKLRFYCPQHMNLEREIKRKRSMSEIASPQRSSNSDLAERVEYDLESECEESEWDQVSHNLSLVPDADVDLEDFESDDDDDDDGVIEYDSDIEKFLSSIEDDQILSVDPLRSGDIEFLVDIKCRRKNKKAKEIISESDSSGTEKVETDSDEDKTSGTPSPNVETTDTTPIKRESLVSSTFKSSRMAFFNTAPVPVQIDHGSLASRLNLPKLSIEIERERQKRLEEERLRREEEARLRKEEEERLRKEEEERLRMEEEERLRREEEERLRHEEENRLKRAKEEQLRIESEERLKREEADRLTREEEERSIREKEEELFRIEREQLEQLKEDEQLIMEEEEQMRIEEEKEIKESRELLLQENTDEEYQGNNTLDDTLKVVEKNAVSTSEVEKLRKIERLIDSTYQNGSESSSTDSRTPPDKTSEADMIKLLINSQSTKLPNLSSNSCEDSEDKISSTSGSLNDSEEMHSSAITIKGVTLDSTSDNMAENETTIRNSISSNDEFENTLDDASDISRSRETVSTTSPLPSSGDESAISSVDRKKCHLANFSEFSSLSSLDSGTPARTPSTPGKRMFVEIPNSSKPSPWHSKAIKNQLENDIKKANSRSRSVDYSAIMKKSEKILPKSLSIQEITSKDEDSAEIPLFSPIVKKMTPSYIKDEDGDRNNNGNDLVAVLVDEGTSSERTILIDDSKVTKTRGRTPRRHTTEPKFLSSDSCKKQLMEFDKKQAKEFENPVEKVEPVVVEITELRFIKQNEATKFIPSKKVERAEFVPQKREAQRRPITIENVRVLLDNTRPKNIFREATIKDDKKSNRELLHRTKSDQSPKLLLRSQSESSSGSDRIKLQAAELEKKFSYKSQMKSFGEDYPIKKPVKKSSRIENLQKQITQLELSSGVKAYSKATERDVVLRGRLLNDDKRDSPSRGSESQSEDSGTKEFFSEEILRTDSSASKASSASLKSDENDNKINNAENAEKTSENVHHHHPPVDEKRSEKLIRHLDAKRRFVSQDPEPIRIDPNAVFGFRSRSEDHEKHEITIEVNGNEKDVPINPDKKNFPWTAKNKSLDTSLSSASSYGSDQPIDTSDPEKPPPKPPRRPNSADEKQKRRSLLGLFKKNSDESSRTKQERTISPERSKLSKLKRRSKNEQKKLTEEILNSIPASSSISPPMIDRKILERLTKKSNLTNVPTASEECLECGSEEEEEEKQMTAAEKEEKVRKMEQHLGKQQKKLEQRQLREAQHLQRNLQEVEEMQRNVEKRGVEVESKLRSKDCDVNESEKLLQDWFSIVYERNQLVRLENELVLRAKELELEDRQRRVEGQLRKVMLRTEDKSSKEYCTTEKELTEQLVNYVQERSLLVEHLEEERQRYETEEENLKSVMRSKGYKLIQNPIRLSSSFYRNPLT</sequence>
<dbReference type="InterPro" id="IPR022735">
    <property type="entry name" value="bMERB_dom"/>
</dbReference>
<evidence type="ECO:0000256" key="7">
    <source>
        <dbReference type="ARBA" id="ARBA00022723"/>
    </source>
</evidence>
<name>A0A7I8V424_9ANNE</name>
<feature type="region of interest" description="Disordered" evidence="18">
    <location>
        <begin position="1055"/>
        <end position="1139"/>
    </location>
</feature>
<dbReference type="PROSITE" id="PS50021">
    <property type="entry name" value="CH"/>
    <property type="match status" value="1"/>
</dbReference>
<evidence type="ECO:0000256" key="15">
    <source>
        <dbReference type="ARBA" id="ARBA00049522"/>
    </source>
</evidence>
<dbReference type="Gene3D" id="3.50.50.60">
    <property type="entry name" value="FAD/NAD(P)-binding domain"/>
    <property type="match status" value="1"/>
</dbReference>
<dbReference type="Pfam" id="PF00307">
    <property type="entry name" value="CH"/>
    <property type="match status" value="1"/>
</dbReference>
<dbReference type="Proteomes" id="UP000549394">
    <property type="component" value="Unassembled WGS sequence"/>
</dbReference>
<feature type="region of interest" description="Disordered" evidence="18">
    <location>
        <begin position="1384"/>
        <end position="1419"/>
    </location>
</feature>
<proteinExistence type="inferred from homology"/>
<feature type="compositionally biased region" description="Polar residues" evidence="18">
    <location>
        <begin position="1310"/>
        <end position="1331"/>
    </location>
</feature>
<feature type="compositionally biased region" description="Polar residues" evidence="18">
    <location>
        <begin position="1263"/>
        <end position="1278"/>
    </location>
</feature>
<feature type="compositionally biased region" description="Acidic residues" evidence="18">
    <location>
        <begin position="1332"/>
        <end position="1342"/>
    </location>
</feature>
<dbReference type="EMBL" id="CAJFCJ010000001">
    <property type="protein sequence ID" value="CAD5110814.1"/>
    <property type="molecule type" value="Genomic_DNA"/>
</dbReference>
<evidence type="ECO:0000256" key="10">
    <source>
        <dbReference type="ARBA" id="ARBA00022857"/>
    </source>
</evidence>
<dbReference type="InterPro" id="IPR050540">
    <property type="entry name" value="F-actin_Monoox_Mical"/>
</dbReference>
<dbReference type="InterPro" id="IPR001781">
    <property type="entry name" value="Znf_LIM"/>
</dbReference>
<dbReference type="GO" id="GO:0120501">
    <property type="term" value="F:F-actin monooxygenase activity"/>
    <property type="evidence" value="ECO:0007669"/>
    <property type="project" value="UniProtKB-EC"/>
</dbReference>
<feature type="compositionally biased region" description="Low complexity" evidence="18">
    <location>
        <begin position="1776"/>
        <end position="1786"/>
    </location>
</feature>
<keyword evidence="8" id="KW-0274">FAD</keyword>
<evidence type="ECO:0000256" key="14">
    <source>
        <dbReference type="ARBA" id="ARBA00023203"/>
    </source>
</evidence>
<dbReference type="GO" id="GO:0003779">
    <property type="term" value="F:actin binding"/>
    <property type="evidence" value="ECO:0007669"/>
    <property type="project" value="UniProtKB-KW"/>
</dbReference>
<evidence type="ECO:0000256" key="8">
    <source>
        <dbReference type="ARBA" id="ARBA00022827"/>
    </source>
</evidence>
<evidence type="ECO:0000256" key="9">
    <source>
        <dbReference type="ARBA" id="ARBA00022833"/>
    </source>
</evidence>
<evidence type="ECO:0000256" key="5">
    <source>
        <dbReference type="ARBA" id="ARBA00022490"/>
    </source>
</evidence>
<organism evidence="22 23">
    <name type="scientific">Dimorphilus gyrociliatus</name>
    <dbReference type="NCBI Taxonomy" id="2664684"/>
    <lineage>
        <taxon>Eukaryota</taxon>
        <taxon>Metazoa</taxon>
        <taxon>Spiralia</taxon>
        <taxon>Lophotrochozoa</taxon>
        <taxon>Annelida</taxon>
        <taxon>Polychaeta</taxon>
        <taxon>Polychaeta incertae sedis</taxon>
        <taxon>Dinophilidae</taxon>
        <taxon>Dimorphilus</taxon>
    </lineage>
</organism>
<feature type="compositionally biased region" description="Polar residues" evidence="18">
    <location>
        <begin position="1233"/>
        <end position="1247"/>
    </location>
</feature>
<dbReference type="SUPFAM" id="SSF47576">
    <property type="entry name" value="Calponin-homology domain, CH-domain"/>
    <property type="match status" value="1"/>
</dbReference>
<dbReference type="OrthoDB" id="20799at2759"/>
<keyword evidence="7 16" id="KW-0479">Metal-binding</keyword>
<evidence type="ECO:0000256" key="16">
    <source>
        <dbReference type="PROSITE-ProRule" id="PRU00125"/>
    </source>
</evidence>
<evidence type="ECO:0000256" key="12">
    <source>
        <dbReference type="ARBA" id="ARBA00023033"/>
    </source>
</evidence>
<feature type="compositionally biased region" description="Polar residues" evidence="18">
    <location>
        <begin position="1751"/>
        <end position="1760"/>
    </location>
</feature>
<feature type="region of interest" description="Disordered" evidence="18">
    <location>
        <begin position="963"/>
        <end position="1007"/>
    </location>
</feature>
<dbReference type="SMART" id="SM00132">
    <property type="entry name" value="LIM"/>
    <property type="match status" value="1"/>
</dbReference>
<keyword evidence="12" id="KW-0503">Monooxygenase</keyword>
<protein>
    <recommendedName>
        <fullName evidence="4">F-actin monooxygenase</fullName>
        <ecNumber evidence="4">1.14.13.225</ecNumber>
    </recommendedName>
</protein>
<dbReference type="Gene3D" id="2.10.110.10">
    <property type="entry name" value="Cysteine Rich Protein"/>
    <property type="match status" value="1"/>
</dbReference>
<feature type="region of interest" description="Disordered" evidence="18">
    <location>
        <begin position="1741"/>
        <end position="1981"/>
    </location>
</feature>
<evidence type="ECO:0000259" key="20">
    <source>
        <dbReference type="PROSITE" id="PS50023"/>
    </source>
</evidence>
<keyword evidence="9 16" id="KW-0862">Zinc</keyword>
<feature type="compositionally biased region" description="Basic and acidic residues" evidence="18">
    <location>
        <begin position="1761"/>
        <end position="1773"/>
    </location>
</feature>
<dbReference type="Pfam" id="PF00412">
    <property type="entry name" value="LIM"/>
    <property type="match status" value="1"/>
</dbReference>
<evidence type="ECO:0000256" key="17">
    <source>
        <dbReference type="SAM" id="Coils"/>
    </source>
</evidence>
<feature type="compositionally biased region" description="Basic and acidic residues" evidence="18">
    <location>
        <begin position="1942"/>
        <end position="1962"/>
    </location>
</feature>
<dbReference type="SUPFAM" id="SSF57716">
    <property type="entry name" value="Glucocorticoid receptor-like (DNA-binding domain)"/>
    <property type="match status" value="1"/>
</dbReference>
<feature type="coiled-coil region" evidence="17">
    <location>
        <begin position="2177"/>
        <end position="2207"/>
    </location>
</feature>
<gene>
    <name evidence="22" type="ORF">DGYR_LOCUS174</name>
</gene>
<dbReference type="InterPro" id="IPR002938">
    <property type="entry name" value="FAD-bd"/>
</dbReference>
<reference evidence="22 23" key="1">
    <citation type="submission" date="2020-08" db="EMBL/GenBank/DDBJ databases">
        <authorList>
            <person name="Hejnol A."/>
        </authorList>
    </citation>
    <scope>NUCLEOTIDE SEQUENCE [LARGE SCALE GENOMIC DNA]</scope>
</reference>
<feature type="region of interest" description="Disordered" evidence="18">
    <location>
        <begin position="1232"/>
        <end position="1368"/>
    </location>
</feature>
<evidence type="ECO:0000256" key="3">
    <source>
        <dbReference type="ARBA" id="ARBA00008223"/>
    </source>
</evidence>
<evidence type="ECO:0000256" key="2">
    <source>
        <dbReference type="ARBA" id="ARBA00004496"/>
    </source>
</evidence>
<feature type="region of interest" description="Disordered" evidence="18">
    <location>
        <begin position="2018"/>
        <end position="2038"/>
    </location>
</feature>
<dbReference type="Gene3D" id="1.10.418.10">
    <property type="entry name" value="Calponin-like domain"/>
    <property type="match status" value="1"/>
</dbReference>
<dbReference type="EC" id="1.14.13.225" evidence="4"/>
<feature type="region of interest" description="Disordered" evidence="18">
    <location>
        <begin position="1640"/>
        <end position="1671"/>
    </location>
</feature>
<evidence type="ECO:0000313" key="22">
    <source>
        <dbReference type="EMBL" id="CAD5110814.1"/>
    </source>
</evidence>
<evidence type="ECO:0000259" key="21">
    <source>
        <dbReference type="PROSITE" id="PS51848"/>
    </source>
</evidence>
<feature type="compositionally biased region" description="Basic and acidic residues" evidence="18">
    <location>
        <begin position="1741"/>
        <end position="1750"/>
    </location>
</feature>
<keyword evidence="6" id="KW-0285">Flavoprotein</keyword>
<comment type="cofactor">
    <cofactor evidence="1">
        <name>FAD</name>
        <dbReference type="ChEBI" id="CHEBI:57692"/>
    </cofactor>
</comment>
<feature type="compositionally biased region" description="Polar residues" evidence="18">
    <location>
        <begin position="988"/>
        <end position="1001"/>
    </location>
</feature>
<feature type="compositionally biased region" description="Polar residues" evidence="18">
    <location>
        <begin position="1350"/>
        <end position="1367"/>
    </location>
</feature>
<dbReference type="FunFam" id="3.50.50.60:FF:000004">
    <property type="entry name" value="protein-methionine sulfoxide oxidase MICAL2 isoform X1"/>
    <property type="match status" value="1"/>
</dbReference>
<dbReference type="PROSITE" id="PS00478">
    <property type="entry name" value="LIM_DOMAIN_1"/>
    <property type="match status" value="1"/>
</dbReference>
<dbReference type="PANTHER" id="PTHR23167">
    <property type="entry name" value="CALPONIN HOMOLOGY DOMAIN-CONTAINING PROTEIN DDB_G0272472-RELATED"/>
    <property type="match status" value="1"/>
</dbReference>
<dbReference type="PANTHER" id="PTHR23167:SF54">
    <property type="entry name" value="[F-ACTIN]-MONOOXYGENASE MICAL"/>
    <property type="match status" value="1"/>
</dbReference>
<keyword evidence="5" id="KW-0963">Cytoplasm</keyword>
<dbReference type="InterPro" id="IPR001715">
    <property type="entry name" value="CH_dom"/>
</dbReference>
<dbReference type="GO" id="GO:0005737">
    <property type="term" value="C:cytoplasm"/>
    <property type="evidence" value="ECO:0007669"/>
    <property type="project" value="UniProtKB-SubCell"/>
</dbReference>
<dbReference type="Pfam" id="PF12130">
    <property type="entry name" value="bMERB_dom"/>
    <property type="match status" value="1"/>
</dbReference>
<feature type="domain" description="BMERB" evidence="21">
    <location>
        <begin position="2055"/>
        <end position="2203"/>
    </location>
</feature>
<comment type="subcellular location">
    <subcellularLocation>
        <location evidence="2">Cytoplasm</location>
    </subcellularLocation>
</comment>
<dbReference type="PROSITE" id="PS50023">
    <property type="entry name" value="LIM_DOMAIN_2"/>
    <property type="match status" value="1"/>
</dbReference>
<feature type="domain" description="Calponin-homology (CH)" evidence="19">
    <location>
        <begin position="549"/>
        <end position="656"/>
    </location>
</feature>
<comment type="similarity">
    <text evidence="3">Belongs to the Mical family.</text>
</comment>
<accession>A0A7I8V424</accession>
<keyword evidence="14" id="KW-0009">Actin-binding</keyword>
<evidence type="ECO:0000259" key="19">
    <source>
        <dbReference type="PROSITE" id="PS50021"/>
    </source>
</evidence>